<dbReference type="KEGG" id="sazo:D1868_10530"/>
<protein>
    <submittedName>
        <fullName evidence="1">Uncharacterized protein</fullName>
    </submittedName>
</protein>
<dbReference type="OrthoDB" id="33140at2157"/>
<accession>A0A650CR97</accession>
<dbReference type="Proteomes" id="UP000423396">
    <property type="component" value="Chromosome"/>
</dbReference>
<name>A0A650CR97_9CREN</name>
<sequence length="197" mass="22968">MKLKTKRVEEIIVPPLPEYSYVCNGEIVSTECKGSMIFRDPDFITIQPQDVLYSFSLSSIVSLKARGRKFRRWSHYLNSYHIQLEGTDTSFLLSSNGFITIYVDGLDFCGVSGDVVYKEYKVITTKKDYDQKLEEMLRLKPHLVISELRDLWISITGYKVIYIDNAIRKELERIVGVTRIECNRIEERDCTTICEKR</sequence>
<evidence type="ECO:0000313" key="1">
    <source>
        <dbReference type="EMBL" id="QGR20381.1"/>
    </source>
</evidence>
<keyword evidence="2" id="KW-1185">Reference proteome</keyword>
<dbReference type="AlphaFoldDB" id="A0A650CR97"/>
<dbReference type="EMBL" id="CP045483">
    <property type="protein sequence ID" value="QGR20381.1"/>
    <property type="molecule type" value="Genomic_DNA"/>
</dbReference>
<dbReference type="RefSeq" id="WP_156007832.1">
    <property type="nucleotide sequence ID" value="NZ_CP045483.1"/>
</dbReference>
<dbReference type="GeneID" id="42799512"/>
<gene>
    <name evidence="1" type="ORF">D1868_10530</name>
</gene>
<reference evidence="1 2" key="1">
    <citation type="submission" date="2019-10" db="EMBL/GenBank/DDBJ databases">
        <title>Genome Sequences from Six Type Strain Members of the Archaeal Family Sulfolobaceae: Acidianus ambivalens, Acidianus infernus, Metallosphaera prunae, Stygiolobus azoricus, Sulfolobus metallicus, and Sulfurisphaera ohwakuensis.</title>
        <authorList>
            <person name="Counts J.A."/>
            <person name="Kelly R.M."/>
        </authorList>
    </citation>
    <scope>NUCLEOTIDE SEQUENCE [LARGE SCALE GENOMIC DNA]</scope>
    <source>
        <strain evidence="1 2">FC6</strain>
    </source>
</reference>
<proteinExistence type="predicted"/>
<organism evidence="1 2">
    <name type="scientific">Stygiolobus azoricus</name>
    <dbReference type="NCBI Taxonomy" id="41675"/>
    <lineage>
        <taxon>Archaea</taxon>
        <taxon>Thermoproteota</taxon>
        <taxon>Thermoprotei</taxon>
        <taxon>Sulfolobales</taxon>
        <taxon>Sulfolobaceae</taxon>
        <taxon>Stygiolobus</taxon>
    </lineage>
</organism>
<evidence type="ECO:0000313" key="2">
    <source>
        <dbReference type="Proteomes" id="UP000423396"/>
    </source>
</evidence>